<evidence type="ECO:0000256" key="3">
    <source>
        <dbReference type="ARBA" id="ARBA00022692"/>
    </source>
</evidence>
<keyword evidence="4" id="KW-0256">Endoplasmic reticulum</keyword>
<dbReference type="Proteomes" id="UP001165366">
    <property type="component" value="Unassembled WGS sequence"/>
</dbReference>
<evidence type="ECO:0000256" key="2">
    <source>
        <dbReference type="ARBA" id="ARBA00005512"/>
    </source>
</evidence>
<comment type="caution">
    <text evidence="10">The sequence shown here is derived from an EMBL/GenBank/DDBJ whole genome shotgun (WGS) entry which is preliminary data.</text>
</comment>
<dbReference type="InterPro" id="IPR009613">
    <property type="entry name" value="LMF"/>
</dbReference>
<reference evidence="10" key="2">
    <citation type="submission" date="2024-05" db="EMBL/GenBank/DDBJ databases">
        <title>Rhodohalobacter halophilus gen. nov., sp. nov., a moderately halophilic member of the family Balneolaceae.</title>
        <authorList>
            <person name="Xia J."/>
        </authorList>
    </citation>
    <scope>NUCLEOTIDE SEQUENCE</scope>
    <source>
        <strain evidence="10">WB101</strain>
    </source>
</reference>
<protein>
    <submittedName>
        <fullName evidence="10">Lipase maturation factor family protein</fullName>
    </submittedName>
</protein>
<organism evidence="10 11">
    <name type="scientific">Rhodohalobacter sulfatireducens</name>
    <dbReference type="NCBI Taxonomy" id="2911366"/>
    <lineage>
        <taxon>Bacteria</taxon>
        <taxon>Pseudomonadati</taxon>
        <taxon>Balneolota</taxon>
        <taxon>Balneolia</taxon>
        <taxon>Balneolales</taxon>
        <taxon>Balneolaceae</taxon>
        <taxon>Rhodohalobacter</taxon>
    </lineage>
</organism>
<accession>A0ABS9KCH2</accession>
<evidence type="ECO:0000256" key="1">
    <source>
        <dbReference type="ARBA" id="ARBA00004477"/>
    </source>
</evidence>
<evidence type="ECO:0000313" key="11">
    <source>
        <dbReference type="Proteomes" id="UP001165366"/>
    </source>
</evidence>
<evidence type="ECO:0000256" key="4">
    <source>
        <dbReference type="ARBA" id="ARBA00022824"/>
    </source>
</evidence>
<feature type="domain" description="Lipase maturation factor 1/2 N-terminal" evidence="8">
    <location>
        <begin position="31"/>
        <end position="181"/>
    </location>
</feature>
<evidence type="ECO:0000313" key="10">
    <source>
        <dbReference type="EMBL" id="MCG2588530.1"/>
    </source>
</evidence>
<keyword evidence="6 7" id="KW-0472">Membrane</keyword>
<keyword evidence="11" id="KW-1185">Reference proteome</keyword>
<keyword evidence="3 7" id="KW-0812">Transmembrane</keyword>
<name>A0ABS9KCH2_9BACT</name>
<evidence type="ECO:0000256" key="5">
    <source>
        <dbReference type="ARBA" id="ARBA00022989"/>
    </source>
</evidence>
<feature type="transmembrane region" description="Helical" evidence="7">
    <location>
        <begin position="196"/>
        <end position="213"/>
    </location>
</feature>
<feature type="transmembrane region" description="Helical" evidence="7">
    <location>
        <begin position="162"/>
        <end position="184"/>
    </location>
</feature>
<evidence type="ECO:0000256" key="7">
    <source>
        <dbReference type="SAM" id="Phobius"/>
    </source>
</evidence>
<dbReference type="Pfam" id="PF06762">
    <property type="entry name" value="LMF1"/>
    <property type="match status" value="1"/>
</dbReference>
<keyword evidence="5 7" id="KW-1133">Transmembrane helix</keyword>
<comment type="similarity">
    <text evidence="2">Belongs to the lipase maturation factor family.</text>
</comment>
<dbReference type="PANTHER" id="PTHR14463">
    <property type="entry name" value="LIPASE MATURATION FACTOR"/>
    <property type="match status" value="1"/>
</dbReference>
<evidence type="ECO:0000259" key="8">
    <source>
        <dbReference type="Pfam" id="PF06762"/>
    </source>
</evidence>
<dbReference type="EMBL" id="JAKLWS010000008">
    <property type="protein sequence ID" value="MCG2588530.1"/>
    <property type="molecule type" value="Genomic_DNA"/>
</dbReference>
<evidence type="ECO:0000259" key="9">
    <source>
        <dbReference type="Pfam" id="PF25179"/>
    </source>
</evidence>
<dbReference type="Pfam" id="PF25179">
    <property type="entry name" value="LMF1_C"/>
    <property type="match status" value="1"/>
</dbReference>
<feature type="domain" description="Lipase maturation factor 1/2 C-terminal" evidence="9">
    <location>
        <begin position="236"/>
        <end position="374"/>
    </location>
</feature>
<sequence length="386" mass="45044">MGPIWVSMLIWLLLWGLYQSIVNVGQIFWGYGWESLLLEAGFYVIFLGPLQYEASIIVIFILRWLVFRVEFGAGLIKMRGDSCWRELTCMNHHHETQPMPNPLSWLFHNLPQGYHKFETLGNHFVQLVAVWFLFFPQPFASIAALLIMGSQIYLIISGNYSWLNWMTVILATSGLSDGFMQSILSISIPATTASPLWFWILIVALAVAVIWMSRGPVMNMISPSQKMNFSFNPIHLVNTYGAFGSVTRQRNEIVIEGTTDEEITHETEWDAYEFKGKPTDPSRMPPQIAPYHCRLDWQMWFAAMRGIRNAPWLVKLIKRFLQDDKPTLKLIKSNPFEEEPPRYIRVRLFRYEFTSIKEKRETGNWWKRKYLSLYLNPVSLKDLEDV</sequence>
<dbReference type="PANTHER" id="PTHR14463:SF10">
    <property type="entry name" value="LIPASE MATURATION FACTOR 1"/>
    <property type="match status" value="1"/>
</dbReference>
<dbReference type="InterPro" id="IPR057433">
    <property type="entry name" value="LMF1/2_C"/>
</dbReference>
<feature type="transmembrane region" description="Helical" evidence="7">
    <location>
        <begin position="124"/>
        <end position="156"/>
    </location>
</feature>
<reference evidence="10" key="1">
    <citation type="submission" date="2022-01" db="EMBL/GenBank/DDBJ databases">
        <authorList>
            <person name="Wang Y."/>
        </authorList>
    </citation>
    <scope>NUCLEOTIDE SEQUENCE</scope>
    <source>
        <strain evidence="10">WB101</strain>
    </source>
</reference>
<gene>
    <name evidence="10" type="ORF">L6773_08145</name>
</gene>
<feature type="transmembrane region" description="Helical" evidence="7">
    <location>
        <begin position="43"/>
        <end position="66"/>
    </location>
</feature>
<comment type="subcellular location">
    <subcellularLocation>
        <location evidence="1">Endoplasmic reticulum membrane</location>
        <topology evidence="1">Multi-pass membrane protein</topology>
    </subcellularLocation>
</comment>
<dbReference type="InterPro" id="IPR057434">
    <property type="entry name" value="LMF1/2_N"/>
</dbReference>
<evidence type="ECO:0000256" key="6">
    <source>
        <dbReference type="ARBA" id="ARBA00023136"/>
    </source>
</evidence>
<proteinExistence type="inferred from homology"/>